<keyword evidence="1" id="KW-0812">Transmembrane</keyword>
<sequence>MDAFSDIKMNSFATHIKEINVEGIKNLQLLTFAGDIELIGTEENIIKIEIFASVRSWMTLFLNSERLDSIDSEINPVSIETIGETLHILSKPNYFHPYNWINFQKTSFRISLPKHILANTKTYGGNIYLKNLDSNHIFTTWGGKILINDSKGIFRGKTMGGNLEINNCDANIDAKTWGGKVLLSENDGDMVVKTLGGNIQIKNQKGKVHASTSGGNILGEGLKGELQCSTWGGNIKLYGIEGDIGANTKGGNIEAEVKAVNKYIWLDTAGGNISVALPLQQSLDLDISSSKVTVPLLSNFEGFKTQDQLVGKLNGGGPKVLVKGTGGNIKILPELQKFDKVKDSFIKRQSPSIDTNYVALSFGNFILGLFFCLLLTYGLSSIVYFTFQNIDTKINPQNALTNIEKIVFLSNIANGLSSHGAVTTFIQLLDKRIYQNWLKYLIIIAFTLILIEFSQILLGIFSLSYADLVAYNRDFKTPDGTFNVNRIYSLIPLIVSCSYFYYWQHTRQITRKISEQEYQLLNLEKLKTTAELGALQARINPHFLYNSLNSIASLVHSDPDKAEEMTILLSKFFRYTTDRNNEHFCSVSDELEVVKTYLSIEQVRFGDRLKFSTELDKSLEDFQIPRFLLQPLVENAIKHGIAKVSGEGKIEVKIYQKDESIILSVHDSGKPFPEEMASGYGLRSINEKLRLIYGKNAHLEIQNDKTYKAVIITIKKK</sequence>
<dbReference type="PANTHER" id="PTHR34220">
    <property type="entry name" value="SENSOR HISTIDINE KINASE YPDA"/>
    <property type="match status" value="1"/>
</dbReference>
<evidence type="ECO:0000313" key="5">
    <source>
        <dbReference type="Proteomes" id="UP000609064"/>
    </source>
</evidence>
<evidence type="ECO:0000259" key="3">
    <source>
        <dbReference type="Pfam" id="PF13349"/>
    </source>
</evidence>
<dbReference type="Gene3D" id="3.30.565.10">
    <property type="entry name" value="Histidine kinase-like ATPase, C-terminal domain"/>
    <property type="match status" value="1"/>
</dbReference>
<dbReference type="EMBL" id="BMKK01000006">
    <property type="protein sequence ID" value="GGD65418.1"/>
    <property type="molecule type" value="Genomic_DNA"/>
</dbReference>
<name>A0A917DS04_9BACT</name>
<dbReference type="SUPFAM" id="SSF55874">
    <property type="entry name" value="ATPase domain of HSP90 chaperone/DNA topoisomerase II/histidine kinase"/>
    <property type="match status" value="1"/>
</dbReference>
<evidence type="ECO:0008006" key="6">
    <source>
        <dbReference type="Google" id="ProtNLM"/>
    </source>
</evidence>
<protein>
    <recommendedName>
        <fullName evidence="6">Signal transduction histidine kinase internal region domain-containing protein</fullName>
    </recommendedName>
</protein>
<dbReference type="GO" id="GO:0016020">
    <property type="term" value="C:membrane"/>
    <property type="evidence" value="ECO:0007669"/>
    <property type="project" value="InterPro"/>
</dbReference>
<organism evidence="4 5">
    <name type="scientific">Emticicia aquatilis</name>
    <dbReference type="NCBI Taxonomy" id="1537369"/>
    <lineage>
        <taxon>Bacteria</taxon>
        <taxon>Pseudomonadati</taxon>
        <taxon>Bacteroidota</taxon>
        <taxon>Cytophagia</taxon>
        <taxon>Cytophagales</taxon>
        <taxon>Leadbetterellaceae</taxon>
        <taxon>Emticicia</taxon>
    </lineage>
</organism>
<feature type="transmembrane region" description="Helical" evidence="1">
    <location>
        <begin position="441"/>
        <end position="466"/>
    </location>
</feature>
<feature type="transmembrane region" description="Helical" evidence="1">
    <location>
        <begin position="357"/>
        <end position="386"/>
    </location>
</feature>
<keyword evidence="1" id="KW-1133">Transmembrane helix</keyword>
<dbReference type="PANTHER" id="PTHR34220:SF7">
    <property type="entry name" value="SENSOR HISTIDINE KINASE YPDA"/>
    <property type="match status" value="1"/>
</dbReference>
<comment type="caution">
    <text evidence="4">The sequence shown here is derived from an EMBL/GenBank/DDBJ whole genome shotgun (WGS) entry which is preliminary data.</text>
</comment>
<reference evidence="4" key="1">
    <citation type="journal article" date="2014" name="Int. J. Syst. Evol. Microbiol.">
        <title>Complete genome sequence of Corynebacterium casei LMG S-19264T (=DSM 44701T), isolated from a smear-ripened cheese.</title>
        <authorList>
            <consortium name="US DOE Joint Genome Institute (JGI-PGF)"/>
            <person name="Walter F."/>
            <person name="Albersmeier A."/>
            <person name="Kalinowski J."/>
            <person name="Ruckert C."/>
        </authorList>
    </citation>
    <scope>NUCLEOTIDE SEQUENCE</scope>
    <source>
        <strain evidence="4">CGMCC 1.15958</strain>
    </source>
</reference>
<feature type="transmembrane region" description="Helical" evidence="1">
    <location>
        <begin position="486"/>
        <end position="503"/>
    </location>
</feature>
<feature type="domain" description="DUF4097" evidence="3">
    <location>
        <begin position="100"/>
        <end position="331"/>
    </location>
</feature>
<evidence type="ECO:0000259" key="2">
    <source>
        <dbReference type="Pfam" id="PF06580"/>
    </source>
</evidence>
<reference evidence="4" key="2">
    <citation type="submission" date="2020-09" db="EMBL/GenBank/DDBJ databases">
        <authorList>
            <person name="Sun Q."/>
            <person name="Zhou Y."/>
        </authorList>
    </citation>
    <scope>NUCLEOTIDE SEQUENCE</scope>
    <source>
        <strain evidence="4">CGMCC 1.15958</strain>
    </source>
</reference>
<dbReference type="InterPro" id="IPR010559">
    <property type="entry name" value="Sig_transdc_His_kin_internal"/>
</dbReference>
<keyword evidence="5" id="KW-1185">Reference proteome</keyword>
<gene>
    <name evidence="4" type="ORF">GCM10011514_31830</name>
</gene>
<feature type="domain" description="Signal transduction histidine kinase internal region" evidence="2">
    <location>
        <begin position="530"/>
        <end position="609"/>
    </location>
</feature>
<dbReference type="GO" id="GO:0000155">
    <property type="term" value="F:phosphorelay sensor kinase activity"/>
    <property type="evidence" value="ECO:0007669"/>
    <property type="project" value="InterPro"/>
</dbReference>
<dbReference type="Pfam" id="PF06580">
    <property type="entry name" value="His_kinase"/>
    <property type="match status" value="1"/>
</dbReference>
<dbReference type="AlphaFoldDB" id="A0A917DS04"/>
<evidence type="ECO:0000256" key="1">
    <source>
        <dbReference type="SAM" id="Phobius"/>
    </source>
</evidence>
<dbReference type="Proteomes" id="UP000609064">
    <property type="component" value="Unassembled WGS sequence"/>
</dbReference>
<dbReference type="InterPro" id="IPR050640">
    <property type="entry name" value="Bact_2-comp_sensor_kinase"/>
</dbReference>
<proteinExistence type="predicted"/>
<dbReference type="Pfam" id="PF13349">
    <property type="entry name" value="DUF4097"/>
    <property type="match status" value="1"/>
</dbReference>
<accession>A0A917DS04</accession>
<evidence type="ECO:0000313" key="4">
    <source>
        <dbReference type="EMBL" id="GGD65418.1"/>
    </source>
</evidence>
<dbReference type="InterPro" id="IPR036890">
    <property type="entry name" value="HATPase_C_sf"/>
</dbReference>
<dbReference type="InterPro" id="IPR025164">
    <property type="entry name" value="Toastrack_DUF4097"/>
</dbReference>
<keyword evidence="1" id="KW-0472">Membrane</keyword>